<dbReference type="AlphaFoldDB" id="A0A238WD93"/>
<dbReference type="GO" id="GO:0007165">
    <property type="term" value="P:signal transduction"/>
    <property type="evidence" value="ECO:0007669"/>
    <property type="project" value="TreeGrafter"/>
</dbReference>
<evidence type="ECO:0000256" key="1">
    <source>
        <dbReference type="SAM" id="SignalP"/>
    </source>
</evidence>
<dbReference type="Gene3D" id="2.30.42.10">
    <property type="match status" value="1"/>
</dbReference>
<dbReference type="SUPFAM" id="SSF52096">
    <property type="entry name" value="ClpP/crotonase"/>
    <property type="match status" value="1"/>
</dbReference>
<dbReference type="Proteomes" id="UP000198379">
    <property type="component" value="Unassembled WGS sequence"/>
</dbReference>
<keyword evidence="1" id="KW-0732">Signal</keyword>
<dbReference type="InterPro" id="IPR036034">
    <property type="entry name" value="PDZ_sf"/>
</dbReference>
<dbReference type="GO" id="GO:0006508">
    <property type="term" value="P:proteolysis"/>
    <property type="evidence" value="ECO:0007669"/>
    <property type="project" value="InterPro"/>
</dbReference>
<dbReference type="InterPro" id="IPR029045">
    <property type="entry name" value="ClpP/crotonase-like_dom_sf"/>
</dbReference>
<keyword evidence="4" id="KW-1185">Reference proteome</keyword>
<proteinExistence type="predicted"/>
<protein>
    <submittedName>
        <fullName evidence="3">Peptidase family S41</fullName>
    </submittedName>
</protein>
<dbReference type="RefSeq" id="WP_089370268.1">
    <property type="nucleotide sequence ID" value="NZ_BMEP01000003.1"/>
</dbReference>
<dbReference type="CDD" id="cd07562">
    <property type="entry name" value="Peptidase_S41_TRI"/>
    <property type="match status" value="1"/>
</dbReference>
<dbReference type="Gene3D" id="3.30.750.44">
    <property type="match status" value="1"/>
</dbReference>
<dbReference type="PANTHER" id="PTHR32060">
    <property type="entry name" value="TAIL-SPECIFIC PROTEASE"/>
    <property type="match status" value="1"/>
</dbReference>
<dbReference type="OrthoDB" id="5379939at2"/>
<sequence length="737" mass="82785">MRITIFYFAIFIASIVSAQQTPTLNLDFEQISENKPSQWNSFGGDDYKVNIDSTVVKQGNYSASIESIKKGKDFSAWGFTIPATFGGKKIKLTGYVKTENVSDGYGGLWMRIDPQVGFDNMNNRGIKGSTDWKKYEIELDLKPNEATNIVVGGILVGKGKIWIDDLEVTVDGKSLDKAPPKKLSGAQKDTAFDEGSQFSISKPTTQQLKNLTVLGKVWGFLKYHHPAVAIGDINWDYELFRVMEDIAFAKADSERDQRILKWIDSYGTIPKCKKCKETDDEAYLKPDNAWMASNGISEALQERLQYIYINRYQGKHYYIDKTPRVGNPVFSNENTYASMKYPDTGFRLLSLYRYWNMIHYYFPYKDVMDKDWNAVLGEYIPQFINAKNELEYEIAALQLIGDIKDTHANLWGGDDQWEATKGSKFPPVHIQFIENKLVVVDFYNPEMKSSLDLELGDAIIAIKGVPASKIIEEKIPYYPASNHEARMRDISSEILKGDGESLDLTVLRDGKEIKIKMPLYERKELDIYGWYREPEDGVKSYKMLPDNIGYITLANITREDPKSISKEFLNCKGIIIDIRNYPSAFMPFALGQFIAPRGTEFVKFTRPNLKNPGEFVMGSPLMIGAGNIAKDKFKGKVVVLVNELSQSQAEYTAMAFRAAPNSTIIGSTTAGADGNVSSILLPGGLRTMISGIGVFYPDGSPTQRVGIVPDIEVKPTIKGIKEGRDELIEKAIEIIGS</sequence>
<reference evidence="3 4" key="1">
    <citation type="submission" date="2017-06" db="EMBL/GenBank/DDBJ databases">
        <authorList>
            <person name="Kim H.J."/>
            <person name="Triplett B.A."/>
        </authorList>
    </citation>
    <scope>NUCLEOTIDE SEQUENCE [LARGE SCALE GENOMIC DNA]</scope>
    <source>
        <strain evidence="3 4">DSM 25597</strain>
    </source>
</reference>
<dbReference type="PANTHER" id="PTHR32060:SF22">
    <property type="entry name" value="CARBOXYL-TERMINAL-PROCESSING PEPTIDASE 3, CHLOROPLASTIC"/>
    <property type="match status" value="1"/>
</dbReference>
<feature type="signal peptide" evidence="1">
    <location>
        <begin position="1"/>
        <end position="18"/>
    </location>
</feature>
<evidence type="ECO:0000313" key="4">
    <source>
        <dbReference type="Proteomes" id="UP000198379"/>
    </source>
</evidence>
<dbReference type="GO" id="GO:0008236">
    <property type="term" value="F:serine-type peptidase activity"/>
    <property type="evidence" value="ECO:0007669"/>
    <property type="project" value="InterPro"/>
</dbReference>
<dbReference type="InterPro" id="IPR005151">
    <property type="entry name" value="Tail-specific_protease"/>
</dbReference>
<evidence type="ECO:0000313" key="3">
    <source>
        <dbReference type="EMBL" id="SNR44556.1"/>
    </source>
</evidence>
<organism evidence="3 4">
    <name type="scientific">Dokdonia pacifica</name>
    <dbReference type="NCBI Taxonomy" id="1627892"/>
    <lineage>
        <taxon>Bacteria</taxon>
        <taxon>Pseudomonadati</taxon>
        <taxon>Bacteroidota</taxon>
        <taxon>Flavobacteriia</taxon>
        <taxon>Flavobacteriales</taxon>
        <taxon>Flavobacteriaceae</taxon>
        <taxon>Dokdonia</taxon>
    </lineage>
</organism>
<feature type="domain" description="Tail specific protease" evidence="2">
    <location>
        <begin position="499"/>
        <end position="714"/>
    </location>
</feature>
<dbReference type="SMART" id="SM00245">
    <property type="entry name" value="TSPc"/>
    <property type="match status" value="1"/>
</dbReference>
<feature type="chain" id="PRO_5012285882" evidence="1">
    <location>
        <begin position="19"/>
        <end position="737"/>
    </location>
</feature>
<dbReference type="GO" id="GO:0030288">
    <property type="term" value="C:outer membrane-bounded periplasmic space"/>
    <property type="evidence" value="ECO:0007669"/>
    <property type="project" value="TreeGrafter"/>
</dbReference>
<dbReference type="Pfam" id="PF03572">
    <property type="entry name" value="Peptidase_S41"/>
    <property type="match status" value="1"/>
</dbReference>
<evidence type="ECO:0000259" key="2">
    <source>
        <dbReference type="SMART" id="SM00245"/>
    </source>
</evidence>
<accession>A0A238WD93</accession>
<dbReference type="Gene3D" id="3.90.226.10">
    <property type="entry name" value="2-enoyl-CoA Hydratase, Chain A, domain 1"/>
    <property type="match status" value="1"/>
</dbReference>
<dbReference type="GO" id="GO:0004175">
    <property type="term" value="F:endopeptidase activity"/>
    <property type="evidence" value="ECO:0007669"/>
    <property type="project" value="TreeGrafter"/>
</dbReference>
<gene>
    <name evidence="3" type="ORF">SAMN06265376_101965</name>
</gene>
<name>A0A238WD93_9FLAO</name>
<dbReference type="Gene3D" id="2.60.120.260">
    <property type="entry name" value="Galactose-binding domain-like"/>
    <property type="match status" value="1"/>
</dbReference>
<dbReference type="EMBL" id="FZNY01000001">
    <property type="protein sequence ID" value="SNR44556.1"/>
    <property type="molecule type" value="Genomic_DNA"/>
</dbReference>